<name>A0A149PY81_9BURK</name>
<dbReference type="Proteomes" id="UP000075613">
    <property type="component" value="Unassembled WGS sequence"/>
</dbReference>
<sequence length="225" mass="24708">MWLFVAVLYFLHRPGTDWNVVSAIASAAGALATAVAALATAAGAFGAFRAVSVALAEARTQERLRLELEKRRAHLIAVTLAPLLSQMLVDALALRGELPTAQANLSTPSGTRNRTYERQLRILISALTSRVAPSDIADLAAVSPACADSLAKAVSVTRILENEIVLKCLNFMDQRHRSGERFKPYQKRWFRLAEELSVSVREAETECRRILLKQTLKNPAQTQTK</sequence>
<organism evidence="1 2">
    <name type="scientific">Paraburkholderia monticola</name>
    <dbReference type="NCBI Taxonomy" id="1399968"/>
    <lineage>
        <taxon>Bacteria</taxon>
        <taxon>Pseudomonadati</taxon>
        <taxon>Pseudomonadota</taxon>
        <taxon>Betaproteobacteria</taxon>
        <taxon>Burkholderiales</taxon>
        <taxon>Burkholderiaceae</taxon>
        <taxon>Paraburkholderia</taxon>
    </lineage>
</organism>
<comment type="caution">
    <text evidence="1">The sequence shown here is derived from an EMBL/GenBank/DDBJ whole genome shotgun (WGS) entry which is preliminary data.</text>
</comment>
<dbReference type="EMBL" id="LRBG01000004">
    <property type="protein sequence ID" value="KXU90030.1"/>
    <property type="molecule type" value="Genomic_DNA"/>
</dbReference>
<evidence type="ECO:0000313" key="2">
    <source>
        <dbReference type="Proteomes" id="UP000075613"/>
    </source>
</evidence>
<reference evidence="1 2" key="1">
    <citation type="journal article" date="2015" name="Int. J. Syst. Evol. Microbiol.">
        <title>Burkholderia monticola sp. nov., isolated from mountain soil.</title>
        <authorList>
            <person name="Baek I."/>
            <person name="Seo B."/>
            <person name="Lee I."/>
            <person name="Yi H."/>
            <person name="Chun J."/>
        </authorList>
    </citation>
    <scope>NUCLEOTIDE SEQUENCE [LARGE SCALE GENOMIC DNA]</scope>
    <source>
        <strain evidence="1 2">JC2948</strain>
    </source>
</reference>
<dbReference type="AlphaFoldDB" id="A0A149PY81"/>
<protein>
    <submittedName>
        <fullName evidence="1">Uncharacterized protein</fullName>
    </submittedName>
</protein>
<accession>A0A149PY81</accession>
<proteinExistence type="predicted"/>
<gene>
    <name evidence="1" type="ORF">CI15_07620</name>
</gene>
<keyword evidence="2" id="KW-1185">Reference proteome</keyword>
<evidence type="ECO:0000313" key="1">
    <source>
        <dbReference type="EMBL" id="KXU90030.1"/>
    </source>
</evidence>